<name>A0A6C0D9W6_9ZZZZ</name>
<feature type="compositionally biased region" description="Polar residues" evidence="1">
    <location>
        <begin position="237"/>
        <end position="254"/>
    </location>
</feature>
<reference evidence="2" key="1">
    <citation type="journal article" date="2020" name="Nature">
        <title>Giant virus diversity and host interactions through global metagenomics.</title>
        <authorList>
            <person name="Schulz F."/>
            <person name="Roux S."/>
            <person name="Paez-Espino D."/>
            <person name="Jungbluth S."/>
            <person name="Walsh D.A."/>
            <person name="Denef V.J."/>
            <person name="McMahon K.D."/>
            <person name="Konstantinidis K.T."/>
            <person name="Eloe-Fadrosh E.A."/>
            <person name="Kyrpides N.C."/>
            <person name="Woyke T."/>
        </authorList>
    </citation>
    <scope>NUCLEOTIDE SEQUENCE</scope>
    <source>
        <strain evidence="2">GVMAG-M-3300023174-130</strain>
    </source>
</reference>
<evidence type="ECO:0000256" key="1">
    <source>
        <dbReference type="SAM" id="MobiDB-lite"/>
    </source>
</evidence>
<proteinExistence type="predicted"/>
<protein>
    <submittedName>
        <fullName evidence="2">Uncharacterized protein</fullName>
    </submittedName>
</protein>
<accession>A0A6C0D9W6</accession>
<dbReference type="EMBL" id="MN739550">
    <property type="protein sequence ID" value="QHT12749.1"/>
    <property type="molecule type" value="Genomic_DNA"/>
</dbReference>
<sequence>MSSSSRSIAAARQKRAGEQSQPVNNSRPVTSISSQGAFAQQYQQQMMSQSIPVGSKNVRIAQNKSQMQGSSTNQMSQSDTNTKISVSNAIGLITLRLGRLENVVNDAIEEGGFSDNNNENSNSSIPSNMKVVSDEVFENIINRLNLIESKVIQITNQNDTFSKEIKELQTSILNMNSNFSLFITETNDRFIDYENALSEIEKNFEVDVNVDYEEKENNAVNETDPTILNEDKAIENIESSQNDSESKENNTVLE</sequence>
<feature type="region of interest" description="Disordered" evidence="1">
    <location>
        <begin position="229"/>
        <end position="254"/>
    </location>
</feature>
<evidence type="ECO:0000313" key="2">
    <source>
        <dbReference type="EMBL" id="QHT12749.1"/>
    </source>
</evidence>
<organism evidence="2">
    <name type="scientific">viral metagenome</name>
    <dbReference type="NCBI Taxonomy" id="1070528"/>
    <lineage>
        <taxon>unclassified sequences</taxon>
        <taxon>metagenomes</taxon>
        <taxon>organismal metagenomes</taxon>
    </lineage>
</organism>
<feature type="compositionally biased region" description="Low complexity" evidence="1">
    <location>
        <begin position="1"/>
        <end position="11"/>
    </location>
</feature>
<feature type="region of interest" description="Disordered" evidence="1">
    <location>
        <begin position="1"/>
        <end position="34"/>
    </location>
</feature>
<feature type="compositionally biased region" description="Polar residues" evidence="1">
    <location>
        <begin position="18"/>
        <end position="32"/>
    </location>
</feature>
<dbReference type="AlphaFoldDB" id="A0A6C0D9W6"/>